<dbReference type="SUPFAM" id="SSF54373">
    <property type="entry name" value="FAD-linked reductases, C-terminal domain"/>
    <property type="match status" value="1"/>
</dbReference>
<dbReference type="InterPro" id="IPR006076">
    <property type="entry name" value="FAD-dep_OxRdtase"/>
</dbReference>
<dbReference type="EMBL" id="WUEY01000002">
    <property type="protein sequence ID" value="NEI68791.1"/>
    <property type="molecule type" value="Genomic_DNA"/>
</dbReference>
<gene>
    <name evidence="4" type="ORF">GR212_04335</name>
</gene>
<keyword evidence="2" id="KW-0560">Oxidoreductase</keyword>
<evidence type="ECO:0000313" key="5">
    <source>
        <dbReference type="Proteomes" id="UP000483035"/>
    </source>
</evidence>
<evidence type="ECO:0000256" key="2">
    <source>
        <dbReference type="ARBA" id="ARBA00023002"/>
    </source>
</evidence>
<dbReference type="SUPFAM" id="SSF51905">
    <property type="entry name" value="FAD/NAD(P)-binding domain"/>
    <property type="match status" value="1"/>
</dbReference>
<dbReference type="InterPro" id="IPR036188">
    <property type="entry name" value="FAD/NAD-bd_sf"/>
</dbReference>
<dbReference type="GO" id="GO:0005886">
    <property type="term" value="C:plasma membrane"/>
    <property type="evidence" value="ECO:0007669"/>
    <property type="project" value="TreeGrafter"/>
</dbReference>
<reference evidence="4 5" key="1">
    <citation type="submission" date="2019-12" db="EMBL/GenBank/DDBJ databases">
        <title>Rhizobium genotypes associated with high levels of biological nitrogen fixation by grain legumes in a temperate-maritime cropping system.</title>
        <authorList>
            <person name="Maluk M."/>
            <person name="Francesc Ferrando Molina F."/>
            <person name="Lopez Del Egido L."/>
            <person name="Lafos M."/>
            <person name="Langarica-Fuentes A."/>
            <person name="Gebre Yohannes G."/>
            <person name="Young M.W."/>
            <person name="Martin P."/>
            <person name="Gantlett R."/>
            <person name="Kenicer G."/>
            <person name="Hawes C."/>
            <person name="Begg G.S."/>
            <person name="Quilliam R.S."/>
            <person name="Squire G.R."/>
            <person name="Poole P.S."/>
            <person name="Young P.W."/>
            <person name="Iannetta P.M."/>
            <person name="James E.K."/>
        </authorList>
    </citation>
    <scope>NUCLEOTIDE SEQUENCE [LARGE SCALE GENOMIC DNA]</scope>
    <source>
        <strain evidence="4 5">JHI1118</strain>
    </source>
</reference>
<dbReference type="Gene3D" id="3.30.9.10">
    <property type="entry name" value="D-Amino Acid Oxidase, subunit A, domain 2"/>
    <property type="match status" value="1"/>
</dbReference>
<organism evidence="4 5">
    <name type="scientific">Rhizobium lusitanum</name>
    <dbReference type="NCBI Taxonomy" id="293958"/>
    <lineage>
        <taxon>Bacteria</taxon>
        <taxon>Pseudomonadati</taxon>
        <taxon>Pseudomonadota</taxon>
        <taxon>Alphaproteobacteria</taxon>
        <taxon>Hyphomicrobiales</taxon>
        <taxon>Rhizobiaceae</taxon>
        <taxon>Rhizobium/Agrobacterium group</taxon>
        <taxon>Rhizobium</taxon>
    </lineage>
</organism>
<dbReference type="GO" id="GO:0005737">
    <property type="term" value="C:cytoplasm"/>
    <property type="evidence" value="ECO:0007669"/>
    <property type="project" value="TreeGrafter"/>
</dbReference>
<name>A0A6L9TZE3_9HYPH</name>
<dbReference type="RefSeq" id="WP_163985237.1">
    <property type="nucleotide sequence ID" value="NZ_WUEY01000002.1"/>
</dbReference>
<dbReference type="Pfam" id="PF01266">
    <property type="entry name" value="DAO"/>
    <property type="match status" value="1"/>
</dbReference>
<feature type="domain" description="FAD dependent oxidoreductase" evidence="3">
    <location>
        <begin position="2"/>
        <end position="397"/>
    </location>
</feature>
<dbReference type="PANTHER" id="PTHR13847:SF280">
    <property type="entry name" value="D-AMINO ACID DEHYDROGENASE"/>
    <property type="match status" value="1"/>
</dbReference>
<accession>A0A6L9TZE3</accession>
<dbReference type="Gene3D" id="3.50.50.60">
    <property type="entry name" value="FAD/NAD(P)-binding domain"/>
    <property type="match status" value="2"/>
</dbReference>
<dbReference type="PANTHER" id="PTHR13847">
    <property type="entry name" value="SARCOSINE DEHYDROGENASE-RELATED"/>
    <property type="match status" value="1"/>
</dbReference>
<evidence type="ECO:0000313" key="4">
    <source>
        <dbReference type="EMBL" id="NEI68791.1"/>
    </source>
</evidence>
<dbReference type="AlphaFoldDB" id="A0A6L9TZE3"/>
<dbReference type="Proteomes" id="UP000483035">
    <property type="component" value="Unassembled WGS sequence"/>
</dbReference>
<dbReference type="GO" id="GO:0055130">
    <property type="term" value="P:D-alanine catabolic process"/>
    <property type="evidence" value="ECO:0007669"/>
    <property type="project" value="TreeGrafter"/>
</dbReference>
<evidence type="ECO:0000259" key="3">
    <source>
        <dbReference type="Pfam" id="PF01266"/>
    </source>
</evidence>
<sequence length="405" mass="43323">MRIAVIGAGVVGVASAYMLAKAGHAVTLIDAEAEPGRGASAGNAAQLSWAYGDAMASPSLLKHLPGIVAGHDPAFRVRFRLDPDFMIWGLRFLANMPDRRWWSNTSAILQLADESRRELAALLAEAPLSFDYRVAGKLHLYPDAASFSRAGPLVERKRLLGLDQRLLSRAQAEEVEPVLKSYQGEIAGAVHTPGDALGDAAAFCRELTGFAVARYGVERLFGAKVAGFERYKDRLSAVKFADRDALGVDAAVVTAGPLIRTLAAALPEAACVQPVRGYSLTVEWRDGAPRVSLTDVKRKLAFAAIGVRLRVAGLADIERPDAGFDTDRFAVLRDMANSVLPGYFTAQAGEARWSGERPMTPSSQPIIAPSRGIPGLYVNGGHGMLGWTLAMGSARRLLNILSSMT</sequence>
<comment type="caution">
    <text evidence="4">The sequence shown here is derived from an EMBL/GenBank/DDBJ whole genome shotgun (WGS) entry which is preliminary data.</text>
</comment>
<proteinExistence type="inferred from homology"/>
<comment type="similarity">
    <text evidence="1">Belongs to the DadA oxidoreductase family.</text>
</comment>
<evidence type="ECO:0000256" key="1">
    <source>
        <dbReference type="ARBA" id="ARBA00009410"/>
    </source>
</evidence>
<dbReference type="GO" id="GO:0008718">
    <property type="term" value="F:D-amino-acid dehydrogenase activity"/>
    <property type="evidence" value="ECO:0007669"/>
    <property type="project" value="TreeGrafter"/>
</dbReference>
<protein>
    <submittedName>
        <fullName evidence="4">FAD-dependent oxidoreductase</fullName>
    </submittedName>
</protein>